<comment type="caution">
    <text evidence="1">The sequence shown here is derived from an EMBL/GenBank/DDBJ whole genome shotgun (WGS) entry which is preliminary data.</text>
</comment>
<dbReference type="HOGENOM" id="CLU_1642547_0_0_9"/>
<dbReference type="OrthoDB" id="1665900at2"/>
<dbReference type="EMBL" id="ACZM01000015">
    <property type="protein sequence ID" value="EHG20648.1"/>
    <property type="molecule type" value="Genomic_DNA"/>
</dbReference>
<organism evidence="1 2">
    <name type="scientific">Selenomonas infelix ATCC 43532</name>
    <dbReference type="NCBI Taxonomy" id="679201"/>
    <lineage>
        <taxon>Bacteria</taxon>
        <taxon>Bacillati</taxon>
        <taxon>Bacillota</taxon>
        <taxon>Negativicutes</taxon>
        <taxon>Selenomonadales</taxon>
        <taxon>Selenomonadaceae</taxon>
        <taxon>Selenomonas</taxon>
    </lineage>
</organism>
<protein>
    <recommendedName>
        <fullName evidence="3">Bacterial sensory transduction regulator</fullName>
    </recommendedName>
</protein>
<dbReference type="InterPro" id="IPR019660">
    <property type="entry name" value="Put_sensory_transdc_reg_YbjN"/>
</dbReference>
<evidence type="ECO:0000313" key="2">
    <source>
        <dbReference type="Proteomes" id="UP000004129"/>
    </source>
</evidence>
<dbReference type="RefSeq" id="WP_006692980.1">
    <property type="nucleotide sequence ID" value="NZ_JH376799.1"/>
</dbReference>
<dbReference type="PATRIC" id="fig|679201.3.peg.1560"/>
<accession>G5GQL3</accession>
<dbReference type="Proteomes" id="UP000004129">
    <property type="component" value="Unassembled WGS sequence"/>
</dbReference>
<gene>
    <name evidence="1" type="ORF">HMPREF9334_01544</name>
</gene>
<name>G5GQL3_9FIRM</name>
<keyword evidence="2" id="KW-1185">Reference proteome</keyword>
<dbReference type="AlphaFoldDB" id="G5GQL3"/>
<dbReference type="STRING" id="679201.HMPREF9334_01544"/>
<sequence length="161" mass="18466">MGLFDGFSGSDEGLKNSAFEAIKAELDKQDMKYGEDVTEDGEEQIIRMRQRLDNGSDVSIAVVVTEKGDTNDFIKIKYFGLVRLDENSDEKAFHEKLNEWNSQYRYVKFVVDDERDVVVDIDLPLDLHDGIFQPDSFMAMVGVGLQVLEEVYPELMKLRWA</sequence>
<proteinExistence type="predicted"/>
<evidence type="ECO:0000313" key="1">
    <source>
        <dbReference type="EMBL" id="EHG20648.1"/>
    </source>
</evidence>
<dbReference type="Pfam" id="PF10722">
    <property type="entry name" value="YbjN"/>
    <property type="match status" value="1"/>
</dbReference>
<reference evidence="1 2" key="1">
    <citation type="submission" date="2011-08" db="EMBL/GenBank/DDBJ databases">
        <title>The Genome Sequence of Selenomonas infelix ATCC 43532.</title>
        <authorList>
            <consortium name="The Broad Institute Genome Sequencing Platform"/>
            <person name="Earl A."/>
            <person name="Ward D."/>
            <person name="Feldgarden M."/>
            <person name="Gevers D."/>
            <person name="Izard J."/>
            <person name="Blanton J.M."/>
            <person name="Baranova O.V."/>
            <person name="Dewhirst F.E."/>
            <person name="Young S.K."/>
            <person name="Zeng Q."/>
            <person name="Gargeya S."/>
            <person name="Fitzgerald M."/>
            <person name="Haas B."/>
            <person name="Abouelleil A."/>
            <person name="Alvarado L."/>
            <person name="Arachchi H.M."/>
            <person name="Berlin A."/>
            <person name="Brown A."/>
            <person name="Chapman S.B."/>
            <person name="Chen Z."/>
            <person name="Dunbar C."/>
            <person name="Freedman E."/>
            <person name="Gearin G."/>
            <person name="Gellesch M."/>
            <person name="Goldberg J."/>
            <person name="Griggs A."/>
            <person name="Gujja S."/>
            <person name="Heiman D."/>
            <person name="Howarth C."/>
            <person name="Larson L."/>
            <person name="Lui A."/>
            <person name="MacDonald P.J.P."/>
            <person name="Montmayeur A."/>
            <person name="Murphy C."/>
            <person name="Neiman D."/>
            <person name="Pearson M."/>
            <person name="Priest M."/>
            <person name="Roberts A."/>
            <person name="Saif S."/>
            <person name="Shea T."/>
            <person name="Shenoy N."/>
            <person name="Sisk P."/>
            <person name="Stolte C."/>
            <person name="Sykes S."/>
            <person name="Wortman J."/>
            <person name="Nusbaum C."/>
            <person name="Birren B."/>
        </authorList>
    </citation>
    <scope>NUCLEOTIDE SEQUENCE [LARGE SCALE GENOMIC DNA]</scope>
    <source>
        <strain evidence="1 2">ATCC 43532</strain>
    </source>
</reference>
<evidence type="ECO:0008006" key="3">
    <source>
        <dbReference type="Google" id="ProtNLM"/>
    </source>
</evidence>